<protein>
    <submittedName>
        <fullName evidence="2">Uncharacterized protein</fullName>
    </submittedName>
</protein>
<evidence type="ECO:0000313" key="2">
    <source>
        <dbReference type="EMBL" id="MBB6036385.1"/>
    </source>
</evidence>
<feature type="transmembrane region" description="Helical" evidence="1">
    <location>
        <begin position="38"/>
        <end position="57"/>
    </location>
</feature>
<feature type="transmembrane region" description="Helical" evidence="1">
    <location>
        <begin position="64"/>
        <end position="86"/>
    </location>
</feature>
<dbReference type="AlphaFoldDB" id="A0A841FKH7"/>
<dbReference type="EMBL" id="JACHGT010000009">
    <property type="protein sequence ID" value="MBB6036385.1"/>
    <property type="molecule type" value="Genomic_DNA"/>
</dbReference>
<keyword evidence="1" id="KW-0472">Membrane</keyword>
<proteinExistence type="predicted"/>
<keyword evidence="1" id="KW-1133">Transmembrane helix</keyword>
<reference evidence="2 3" key="1">
    <citation type="submission" date="2020-08" db="EMBL/GenBank/DDBJ databases">
        <title>Genomic Encyclopedia of Type Strains, Phase IV (KMG-IV): sequencing the most valuable type-strain genomes for metagenomic binning, comparative biology and taxonomic classification.</title>
        <authorList>
            <person name="Goeker M."/>
        </authorList>
    </citation>
    <scope>NUCLEOTIDE SEQUENCE [LARGE SCALE GENOMIC DNA]</scope>
    <source>
        <strain evidence="2 3">YIM 65646</strain>
    </source>
</reference>
<dbReference type="RefSeq" id="WP_184789241.1">
    <property type="nucleotide sequence ID" value="NZ_BONT01000028.1"/>
</dbReference>
<evidence type="ECO:0000313" key="3">
    <source>
        <dbReference type="Proteomes" id="UP000548476"/>
    </source>
</evidence>
<organism evidence="2 3">
    <name type="scientific">Phytomonospora endophytica</name>
    <dbReference type="NCBI Taxonomy" id="714109"/>
    <lineage>
        <taxon>Bacteria</taxon>
        <taxon>Bacillati</taxon>
        <taxon>Actinomycetota</taxon>
        <taxon>Actinomycetes</taxon>
        <taxon>Micromonosporales</taxon>
        <taxon>Micromonosporaceae</taxon>
        <taxon>Phytomonospora</taxon>
    </lineage>
</organism>
<accession>A0A841FKH7</accession>
<dbReference type="Proteomes" id="UP000548476">
    <property type="component" value="Unassembled WGS sequence"/>
</dbReference>
<feature type="transmembrane region" description="Helical" evidence="1">
    <location>
        <begin position="98"/>
        <end position="118"/>
    </location>
</feature>
<keyword evidence="3" id="KW-1185">Reference proteome</keyword>
<sequence length="126" mass="12994">MTNTTTTRPTTKTLTATGLAAGAVGILMLYLAGIEFPFFPPPGMLIATAGALAVAFVRWRWITLLGPVLGAFYWIGLFGSGTAGYLLGDEDVLVTAGIWVQMAGVTVAFASGIAAVTAGRRRSVAA</sequence>
<gene>
    <name evidence="2" type="ORF">HNR73_004256</name>
</gene>
<name>A0A841FKH7_9ACTN</name>
<feature type="transmembrane region" description="Helical" evidence="1">
    <location>
        <begin position="12"/>
        <end position="32"/>
    </location>
</feature>
<comment type="caution">
    <text evidence="2">The sequence shown here is derived from an EMBL/GenBank/DDBJ whole genome shotgun (WGS) entry which is preliminary data.</text>
</comment>
<evidence type="ECO:0000256" key="1">
    <source>
        <dbReference type="SAM" id="Phobius"/>
    </source>
</evidence>
<keyword evidence="1" id="KW-0812">Transmembrane</keyword>